<gene>
    <name evidence="2" type="ORF">OHC33_003020</name>
</gene>
<organism evidence="2 3">
    <name type="scientific">Knufia fluminis</name>
    <dbReference type="NCBI Taxonomy" id="191047"/>
    <lineage>
        <taxon>Eukaryota</taxon>
        <taxon>Fungi</taxon>
        <taxon>Dikarya</taxon>
        <taxon>Ascomycota</taxon>
        <taxon>Pezizomycotina</taxon>
        <taxon>Eurotiomycetes</taxon>
        <taxon>Chaetothyriomycetidae</taxon>
        <taxon>Chaetothyriales</taxon>
        <taxon>Trichomeriaceae</taxon>
        <taxon>Knufia</taxon>
    </lineage>
</organism>
<dbReference type="Proteomes" id="UP001316803">
    <property type="component" value="Unassembled WGS sequence"/>
</dbReference>
<dbReference type="SUPFAM" id="SSF48403">
    <property type="entry name" value="Ankyrin repeat"/>
    <property type="match status" value="1"/>
</dbReference>
<comment type="caution">
    <text evidence="2">The sequence shown here is derived from an EMBL/GenBank/DDBJ whole genome shotgun (WGS) entry which is preliminary data.</text>
</comment>
<evidence type="ECO:0000256" key="1">
    <source>
        <dbReference type="PROSITE-ProRule" id="PRU00023"/>
    </source>
</evidence>
<dbReference type="AlphaFoldDB" id="A0AAN8F4F8"/>
<evidence type="ECO:0000313" key="2">
    <source>
        <dbReference type="EMBL" id="KAK5956443.1"/>
    </source>
</evidence>
<sequence length="252" mass="28264">MSQEARKQVMLTSSAATVLGKEIYIGMHILRAFELMVGESRLEDAKALVDADSSLLEHKINYLDQTPLLVAAHQAQFDMVEYFLDKGAQPEASDFLGRNAAYFLTHWPEQVFSHPRLGTPNGPPTEAVLSAALNAKKDLTDEDPDPIYECYLAQGDLASATERLQDQHVICSLCRENGESLWITSTWALEMCDKCYKKEDIQEAVSKHAWFRITGIHTKPELSDNGNGSEECKLEIWHQGPSSRLQKALNLR</sequence>
<name>A0AAN8F4F8_9EURO</name>
<dbReference type="EMBL" id="JAKLMC020000005">
    <property type="protein sequence ID" value="KAK5956443.1"/>
    <property type="molecule type" value="Genomic_DNA"/>
</dbReference>
<dbReference type="InterPro" id="IPR002110">
    <property type="entry name" value="Ankyrin_rpt"/>
</dbReference>
<evidence type="ECO:0000313" key="3">
    <source>
        <dbReference type="Proteomes" id="UP001316803"/>
    </source>
</evidence>
<accession>A0AAN8F4F8</accession>
<reference evidence="2 3" key="1">
    <citation type="submission" date="2022-12" db="EMBL/GenBank/DDBJ databases">
        <title>Genomic features and morphological characterization of a novel Knufia sp. strain isolated from spacecraft assembly facility.</title>
        <authorList>
            <person name="Teixeira M."/>
            <person name="Chander A.M."/>
            <person name="Stajich J.E."/>
            <person name="Venkateswaran K."/>
        </authorList>
    </citation>
    <scope>NUCLEOTIDE SEQUENCE [LARGE SCALE GENOMIC DNA]</scope>
    <source>
        <strain evidence="2 3">FJI-L2-BK-P2</strain>
    </source>
</reference>
<proteinExistence type="predicted"/>
<protein>
    <submittedName>
        <fullName evidence="2">Uncharacterized protein</fullName>
    </submittedName>
</protein>
<dbReference type="Gene3D" id="1.25.40.20">
    <property type="entry name" value="Ankyrin repeat-containing domain"/>
    <property type="match status" value="1"/>
</dbReference>
<feature type="repeat" description="ANK" evidence="1">
    <location>
        <begin position="63"/>
        <end position="95"/>
    </location>
</feature>
<keyword evidence="1" id="KW-0040">ANK repeat</keyword>
<keyword evidence="3" id="KW-1185">Reference proteome</keyword>
<dbReference type="PROSITE" id="PS50297">
    <property type="entry name" value="ANK_REP_REGION"/>
    <property type="match status" value="1"/>
</dbReference>
<dbReference type="PROSITE" id="PS50088">
    <property type="entry name" value="ANK_REPEAT"/>
    <property type="match status" value="1"/>
</dbReference>
<dbReference type="InterPro" id="IPR036770">
    <property type="entry name" value="Ankyrin_rpt-contain_sf"/>
</dbReference>